<dbReference type="EMBL" id="FNYD01000007">
    <property type="protein sequence ID" value="SEJ82464.1"/>
    <property type="molecule type" value="Genomic_DNA"/>
</dbReference>
<dbReference type="RefSeq" id="WP_143057920.1">
    <property type="nucleotide sequence ID" value="NZ_BMGV01000007.1"/>
</dbReference>
<feature type="region of interest" description="Disordered" evidence="1">
    <location>
        <begin position="1"/>
        <end position="20"/>
    </location>
</feature>
<organism evidence="2 3">
    <name type="scientific">Cribrihabitans marinus</name>
    <dbReference type="NCBI Taxonomy" id="1227549"/>
    <lineage>
        <taxon>Bacteria</taxon>
        <taxon>Pseudomonadati</taxon>
        <taxon>Pseudomonadota</taxon>
        <taxon>Alphaproteobacteria</taxon>
        <taxon>Rhodobacterales</taxon>
        <taxon>Paracoccaceae</taxon>
        <taxon>Cribrihabitans</taxon>
    </lineage>
</organism>
<evidence type="ECO:0000256" key="1">
    <source>
        <dbReference type="SAM" id="MobiDB-lite"/>
    </source>
</evidence>
<dbReference type="AlphaFoldDB" id="A0A1H7BZL4"/>
<dbReference type="STRING" id="1227549.SAMN05444007_107246"/>
<evidence type="ECO:0000313" key="2">
    <source>
        <dbReference type="EMBL" id="SEJ82464.1"/>
    </source>
</evidence>
<proteinExistence type="predicted"/>
<evidence type="ECO:0000313" key="3">
    <source>
        <dbReference type="Proteomes" id="UP000199379"/>
    </source>
</evidence>
<feature type="compositionally biased region" description="Polar residues" evidence="1">
    <location>
        <begin position="1"/>
        <end position="14"/>
    </location>
</feature>
<keyword evidence="3" id="KW-1185">Reference proteome</keyword>
<dbReference type="Proteomes" id="UP000199379">
    <property type="component" value="Unassembled WGS sequence"/>
</dbReference>
<gene>
    <name evidence="2" type="ORF">SAMN05444007_107246</name>
</gene>
<reference evidence="2 3" key="1">
    <citation type="submission" date="2016-10" db="EMBL/GenBank/DDBJ databases">
        <authorList>
            <person name="de Groot N.N."/>
        </authorList>
    </citation>
    <scope>NUCLEOTIDE SEQUENCE [LARGE SCALE GENOMIC DNA]</scope>
    <source>
        <strain evidence="2 3">DSM 29340</strain>
    </source>
</reference>
<protein>
    <submittedName>
        <fullName evidence="2">Uncharacterized protein</fullName>
    </submittedName>
</protein>
<sequence length="59" mass="6454">MTSILTFTPGTQTRRAPAPRAMTQNVVSMDDWRNAPHPIRTPHGVFFVTNVWGSSGDAA</sequence>
<accession>A0A1H7BZL4</accession>
<dbReference type="OrthoDB" id="7872783at2"/>
<name>A0A1H7BZL4_9RHOB</name>